<dbReference type="Proteomes" id="UP000290289">
    <property type="component" value="Chromosome 12"/>
</dbReference>
<evidence type="ECO:0000259" key="4">
    <source>
        <dbReference type="PROSITE" id="PS51352"/>
    </source>
</evidence>
<organism evidence="5 6">
    <name type="scientific">Malus domestica</name>
    <name type="common">Apple</name>
    <name type="synonym">Pyrus malus</name>
    <dbReference type="NCBI Taxonomy" id="3750"/>
    <lineage>
        <taxon>Eukaryota</taxon>
        <taxon>Viridiplantae</taxon>
        <taxon>Streptophyta</taxon>
        <taxon>Embryophyta</taxon>
        <taxon>Tracheophyta</taxon>
        <taxon>Spermatophyta</taxon>
        <taxon>Magnoliopsida</taxon>
        <taxon>eudicotyledons</taxon>
        <taxon>Gunneridae</taxon>
        <taxon>Pentapetalae</taxon>
        <taxon>rosids</taxon>
        <taxon>fabids</taxon>
        <taxon>Rosales</taxon>
        <taxon>Rosaceae</taxon>
        <taxon>Amygdaloideae</taxon>
        <taxon>Maleae</taxon>
        <taxon>Malus</taxon>
    </lineage>
</organism>
<evidence type="ECO:0000256" key="3">
    <source>
        <dbReference type="ARBA" id="ARBA00023002"/>
    </source>
</evidence>
<evidence type="ECO:0000256" key="1">
    <source>
        <dbReference type="ARBA" id="ARBA00009333"/>
    </source>
</evidence>
<feature type="domain" description="Thioredoxin" evidence="4">
    <location>
        <begin position="114"/>
        <end position="224"/>
    </location>
</feature>
<feature type="non-terminal residue" evidence="5">
    <location>
        <position position="1"/>
    </location>
</feature>
<dbReference type="PANTHER" id="PTHR48105">
    <property type="entry name" value="THIOREDOXIN REDUCTASE 1-RELATED-RELATED"/>
    <property type="match status" value="1"/>
</dbReference>
<dbReference type="EMBL" id="RDQH01000338">
    <property type="protein sequence ID" value="RXH81078.1"/>
    <property type="molecule type" value="Genomic_DNA"/>
</dbReference>
<dbReference type="AlphaFoldDB" id="A0A498IBD6"/>
<reference evidence="5 6" key="1">
    <citation type="submission" date="2018-10" db="EMBL/GenBank/DDBJ databases">
        <title>A high-quality apple genome assembly.</title>
        <authorList>
            <person name="Hu J."/>
        </authorList>
    </citation>
    <scope>NUCLEOTIDE SEQUENCE [LARGE SCALE GENOMIC DNA]</scope>
    <source>
        <strain evidence="6">cv. HFTH1</strain>
        <tissue evidence="5">Young leaf</tissue>
    </source>
</reference>
<dbReference type="InterPro" id="IPR013766">
    <property type="entry name" value="Thioredoxin_domain"/>
</dbReference>
<gene>
    <name evidence="5" type="ORF">DVH24_004992</name>
</gene>
<evidence type="ECO:0000313" key="5">
    <source>
        <dbReference type="EMBL" id="RXH81078.1"/>
    </source>
</evidence>
<dbReference type="Pfam" id="PF07992">
    <property type="entry name" value="Pyr_redox_2"/>
    <property type="match status" value="1"/>
</dbReference>
<dbReference type="GO" id="GO:0097237">
    <property type="term" value="P:cellular response to toxic substance"/>
    <property type="evidence" value="ECO:0007669"/>
    <property type="project" value="UniProtKB-ARBA"/>
</dbReference>
<dbReference type="InterPro" id="IPR023753">
    <property type="entry name" value="FAD/NAD-binding_dom"/>
</dbReference>
<dbReference type="InterPro" id="IPR036188">
    <property type="entry name" value="FAD/NAD-bd_sf"/>
</dbReference>
<accession>A0A498IBD6</accession>
<dbReference type="Gene3D" id="3.50.50.60">
    <property type="entry name" value="FAD/NAD(P)-binding domain"/>
    <property type="match status" value="1"/>
</dbReference>
<comment type="caution">
    <text evidence="5">The sequence shown here is derived from an EMBL/GenBank/DDBJ whole genome shotgun (WGS) entry which is preliminary data.</text>
</comment>
<dbReference type="Pfam" id="PF00085">
    <property type="entry name" value="Thioredoxin"/>
    <property type="match status" value="1"/>
</dbReference>
<comment type="similarity">
    <text evidence="1">Belongs to the class-II pyridine nucleotide-disulfide oxidoreductase family.</text>
</comment>
<protein>
    <recommendedName>
        <fullName evidence="4">Thioredoxin domain-containing protein</fullName>
    </recommendedName>
</protein>
<keyword evidence="2" id="KW-0285">Flavoprotein</keyword>
<dbReference type="Gene3D" id="3.40.30.10">
    <property type="entry name" value="Glutaredoxin"/>
    <property type="match status" value="1"/>
</dbReference>
<dbReference type="SUPFAM" id="SSF51905">
    <property type="entry name" value="FAD/NAD(P)-binding domain"/>
    <property type="match status" value="1"/>
</dbReference>
<sequence>NAIENVVIIGSGPGGFTAAIYAARANLKLLVFEGYQSGPGRQLMTTTEVENFPGFPEGIMGPDLMERMRKQAERWGAELYQEDVESIDVKTRPFTVESRERKPVTEEAKKEHSSRDVQEAFDITLTKHRGQALVIFRVRYALRKLYHESPRLICVLYTAPTCGPCRTLKPILGTVIDEFDHNVHFVEIEIEEDPEVAEAAGIMGTPCVQFFKNKKMIRLFTRRN</sequence>
<proteinExistence type="inferred from homology"/>
<dbReference type="InterPro" id="IPR050097">
    <property type="entry name" value="Ferredoxin-NADP_redctase_2"/>
</dbReference>
<dbReference type="PROSITE" id="PS51352">
    <property type="entry name" value="THIOREDOXIN_2"/>
    <property type="match status" value="1"/>
</dbReference>
<keyword evidence="6" id="KW-1185">Reference proteome</keyword>
<dbReference type="GO" id="GO:0016491">
    <property type="term" value="F:oxidoreductase activity"/>
    <property type="evidence" value="ECO:0007669"/>
    <property type="project" value="UniProtKB-KW"/>
</dbReference>
<evidence type="ECO:0000313" key="6">
    <source>
        <dbReference type="Proteomes" id="UP000290289"/>
    </source>
</evidence>
<dbReference type="PRINTS" id="PR00469">
    <property type="entry name" value="PNDRDTASEII"/>
</dbReference>
<dbReference type="STRING" id="3750.A0A498IBD6"/>
<dbReference type="SUPFAM" id="SSF52833">
    <property type="entry name" value="Thioredoxin-like"/>
    <property type="match status" value="1"/>
</dbReference>
<evidence type="ECO:0000256" key="2">
    <source>
        <dbReference type="ARBA" id="ARBA00022630"/>
    </source>
</evidence>
<dbReference type="InterPro" id="IPR036249">
    <property type="entry name" value="Thioredoxin-like_sf"/>
</dbReference>
<keyword evidence="3" id="KW-0560">Oxidoreductase</keyword>
<name>A0A498IBD6_MALDO</name>